<dbReference type="InterPro" id="IPR024072">
    <property type="entry name" value="DHFR-like_dom_sf"/>
</dbReference>
<evidence type="ECO:0000256" key="1">
    <source>
        <dbReference type="ARBA" id="ARBA00005104"/>
    </source>
</evidence>
<dbReference type="PANTHER" id="PTHR38011:SF7">
    <property type="entry name" value="2,5-DIAMINO-6-RIBOSYLAMINO-4(3H)-PYRIMIDINONE 5'-PHOSPHATE REDUCTASE"/>
    <property type="match status" value="1"/>
</dbReference>
<evidence type="ECO:0000256" key="2">
    <source>
        <dbReference type="ARBA" id="ARBA00022857"/>
    </source>
</evidence>
<dbReference type="GO" id="GO:0008703">
    <property type="term" value="F:5-amino-6-(5-phosphoribosylamino)uracil reductase activity"/>
    <property type="evidence" value="ECO:0007669"/>
    <property type="project" value="InterPro"/>
</dbReference>
<dbReference type="Gene3D" id="3.40.430.10">
    <property type="entry name" value="Dihydrofolate Reductase, subunit A"/>
    <property type="match status" value="1"/>
</dbReference>
<comment type="pathway">
    <text evidence="1">Cofactor biosynthesis; riboflavin biosynthesis.</text>
</comment>
<sequence>MLDTNKPYVICHMLGSVDGRIKQDIWGFKDHHKYFEETAEKIEADAWLVGRVTMQEFSSKETYSLEGDNDSIPKEDFVAEQEAKTYAVVIDPSGKCFWDTNMVSTEHVIEALTEQVPSGYLAHLRSKNVSYIFGGKEELDLDLVLRKLYSLFGMKTVRIDGGGHVNGSFLKAGLIDEFSLVLAPVADGTIGSPTVFEAEEGYENRKATQFKIKSVDRIYDDFLWIRYLVVKEQETGR</sequence>
<keyword evidence="2" id="KW-0521">NADP</keyword>
<dbReference type="OrthoDB" id="9800865at2"/>
<gene>
    <name evidence="5" type="ORF">FOA19_16230</name>
</gene>
<evidence type="ECO:0000313" key="6">
    <source>
        <dbReference type="Proteomes" id="UP000324133"/>
    </source>
</evidence>
<dbReference type="PANTHER" id="PTHR38011">
    <property type="entry name" value="DIHYDROFOLATE REDUCTASE FAMILY PROTEIN (AFU_ORTHOLOGUE AFUA_8G06820)"/>
    <property type="match status" value="1"/>
</dbReference>
<feature type="domain" description="Bacterial bifunctional deaminase-reductase C-terminal" evidence="4">
    <location>
        <begin position="7"/>
        <end position="221"/>
    </location>
</feature>
<evidence type="ECO:0000256" key="3">
    <source>
        <dbReference type="ARBA" id="ARBA00023002"/>
    </source>
</evidence>
<dbReference type="AlphaFoldDB" id="A0A5B6THM8"/>
<dbReference type="Proteomes" id="UP000324133">
    <property type="component" value="Unassembled WGS sequence"/>
</dbReference>
<comment type="caution">
    <text evidence="5">The sequence shown here is derived from an EMBL/GenBank/DDBJ whole genome shotgun (WGS) entry which is preliminary data.</text>
</comment>
<keyword evidence="3" id="KW-0560">Oxidoreductase</keyword>
<organism evidence="5 6">
    <name type="scientific">Rufibacter hautae</name>
    <dbReference type="NCBI Taxonomy" id="2595005"/>
    <lineage>
        <taxon>Bacteria</taxon>
        <taxon>Pseudomonadati</taxon>
        <taxon>Bacteroidota</taxon>
        <taxon>Cytophagia</taxon>
        <taxon>Cytophagales</taxon>
        <taxon>Hymenobacteraceae</taxon>
        <taxon>Rufibacter</taxon>
    </lineage>
</organism>
<name>A0A5B6THM8_9BACT</name>
<dbReference type="GO" id="GO:0009231">
    <property type="term" value="P:riboflavin biosynthetic process"/>
    <property type="evidence" value="ECO:0007669"/>
    <property type="project" value="InterPro"/>
</dbReference>
<evidence type="ECO:0000259" key="4">
    <source>
        <dbReference type="Pfam" id="PF01872"/>
    </source>
</evidence>
<keyword evidence="6" id="KW-1185">Reference proteome</keyword>
<dbReference type="SUPFAM" id="SSF53597">
    <property type="entry name" value="Dihydrofolate reductase-like"/>
    <property type="match status" value="1"/>
</dbReference>
<dbReference type="Pfam" id="PF01872">
    <property type="entry name" value="RibD_C"/>
    <property type="match status" value="1"/>
</dbReference>
<dbReference type="InterPro" id="IPR002734">
    <property type="entry name" value="RibDG_C"/>
</dbReference>
<proteinExistence type="predicted"/>
<reference evidence="5 6" key="1">
    <citation type="submission" date="2019-07" db="EMBL/GenBank/DDBJ databases">
        <title>Rufibacter sp. nov., isolated from lake sediment.</title>
        <authorList>
            <person name="Qu J.-H."/>
        </authorList>
    </citation>
    <scope>NUCLEOTIDE SEQUENCE [LARGE SCALE GENOMIC DNA]</scope>
    <source>
        <strain evidence="5 6">NBS58-1</strain>
    </source>
</reference>
<dbReference type="EMBL" id="VKKY01000002">
    <property type="protein sequence ID" value="KAA3438762.1"/>
    <property type="molecule type" value="Genomic_DNA"/>
</dbReference>
<dbReference type="RefSeq" id="WP_149091818.1">
    <property type="nucleotide sequence ID" value="NZ_VKKY01000002.1"/>
</dbReference>
<protein>
    <submittedName>
        <fullName evidence="5">RibD family protein</fullName>
    </submittedName>
</protein>
<dbReference type="InterPro" id="IPR050765">
    <property type="entry name" value="Riboflavin_Biosynth_HTPR"/>
</dbReference>
<accession>A0A5B6THM8</accession>
<evidence type="ECO:0000313" key="5">
    <source>
        <dbReference type="EMBL" id="KAA3438762.1"/>
    </source>
</evidence>